<dbReference type="EMBL" id="APPK01000025">
    <property type="protein sequence ID" value="ENV22731.1"/>
    <property type="molecule type" value="Genomic_DNA"/>
</dbReference>
<sequence length="159" mass="18138">MKKYIALLTVILINIDIYAESYIFGGKAQFMGALINQGCFISVEAPILRTSRVANNPLKIYFSSCPFDIYDHLVIGLSKYNERTSEVFFTNSQAKNNFDKEINIQGFEYISLGQRLIDNIVLPIPDQNSSQKKINIFFNKELNNSNTQVPHIVISVFYP</sequence>
<evidence type="ECO:0000313" key="1">
    <source>
        <dbReference type="EMBL" id="ENV22731.1"/>
    </source>
</evidence>
<name>N8XEJ2_ACIBZ</name>
<evidence type="ECO:0000313" key="2">
    <source>
        <dbReference type="Proteomes" id="UP000013270"/>
    </source>
</evidence>
<dbReference type="AlphaFoldDB" id="N8XEJ2"/>
<accession>N8XEJ2</accession>
<proteinExistence type="predicted"/>
<dbReference type="PATRIC" id="fig|1217651.3.peg.1321"/>
<reference evidence="1 2" key="1">
    <citation type="submission" date="2013-02" db="EMBL/GenBank/DDBJ databases">
        <title>The Genome Sequence of Acinetobacter bereziniae NIPH 3.</title>
        <authorList>
            <consortium name="The Broad Institute Genome Sequencing Platform"/>
            <consortium name="The Broad Institute Genome Sequencing Center for Infectious Disease"/>
            <person name="Cerqueira G."/>
            <person name="Feldgarden M."/>
            <person name="Courvalin P."/>
            <person name="Perichon B."/>
            <person name="Grillot-Courvalin C."/>
            <person name="Clermont D."/>
            <person name="Rocha E."/>
            <person name="Yoon E.-J."/>
            <person name="Nemec A."/>
            <person name="Walker B."/>
            <person name="Young S.K."/>
            <person name="Zeng Q."/>
            <person name="Gargeya S."/>
            <person name="Fitzgerald M."/>
            <person name="Haas B."/>
            <person name="Abouelleil A."/>
            <person name="Alvarado L."/>
            <person name="Arachchi H.M."/>
            <person name="Berlin A.M."/>
            <person name="Chapman S.B."/>
            <person name="Dewar J."/>
            <person name="Goldberg J."/>
            <person name="Griggs A."/>
            <person name="Gujja S."/>
            <person name="Hansen M."/>
            <person name="Howarth C."/>
            <person name="Imamovic A."/>
            <person name="Larimer J."/>
            <person name="McCowan C."/>
            <person name="Murphy C."/>
            <person name="Neiman D."/>
            <person name="Pearson M."/>
            <person name="Priest M."/>
            <person name="Roberts A."/>
            <person name="Saif S."/>
            <person name="Shea T."/>
            <person name="Sisk P."/>
            <person name="Sykes S."/>
            <person name="Wortman J."/>
            <person name="Nusbaum C."/>
            <person name="Birren B."/>
        </authorList>
    </citation>
    <scope>NUCLEOTIDE SEQUENCE [LARGE SCALE GENOMIC DNA]</scope>
    <source>
        <strain evidence="1 2">NIPH 3</strain>
    </source>
</reference>
<gene>
    <name evidence="1" type="ORF">F963_01347</name>
</gene>
<dbReference type="RefSeq" id="WP_004829571.1">
    <property type="nucleotide sequence ID" value="NZ_KB849467.1"/>
</dbReference>
<comment type="caution">
    <text evidence="1">The sequence shown here is derived from an EMBL/GenBank/DDBJ whole genome shotgun (WGS) entry which is preliminary data.</text>
</comment>
<protein>
    <submittedName>
        <fullName evidence="1">Uncharacterized protein</fullName>
    </submittedName>
</protein>
<dbReference type="HOGENOM" id="CLU_1640124_0_0_6"/>
<dbReference type="Proteomes" id="UP000013270">
    <property type="component" value="Unassembled WGS sequence"/>
</dbReference>
<organism evidence="1 2">
    <name type="scientific">Acinetobacter bereziniae NIPH 3</name>
    <dbReference type="NCBI Taxonomy" id="1217651"/>
    <lineage>
        <taxon>Bacteria</taxon>
        <taxon>Pseudomonadati</taxon>
        <taxon>Pseudomonadota</taxon>
        <taxon>Gammaproteobacteria</taxon>
        <taxon>Moraxellales</taxon>
        <taxon>Moraxellaceae</taxon>
        <taxon>Acinetobacter</taxon>
    </lineage>
</organism>